<dbReference type="GO" id="GO:0046872">
    <property type="term" value="F:metal ion binding"/>
    <property type="evidence" value="ECO:0007669"/>
    <property type="project" value="UniProtKB-UniRule"/>
</dbReference>
<keyword evidence="4 10" id="KW-0732">Signal</keyword>
<sequence length="672" mass="73368">MLVRQVCVALAIAALSGAVPAPVKHVLHEKRSEHLDWVKGERIKRDSVLPVRIGLTQNNLEKGDEYLMAVSDPSSPKYGQYWTAEEVHGLFAPSKDSVESVRHWLEASGIHESRIVHSDNKGWLAFDAYAHEVEDLFKAEFYEHEHASSSSIKIGCEEYHVPEHIQAHIDYITPGVKLSPIVKKTTKEKRASHLVHSKGTPVGIDDSIDTVIPEKAKSLPADLQTCGTNMTPACIKALYKIPNATKAKKGNSLGLYEQGDYFAKSDIDLYYKAYAPWIPQGTYPIPALIDGANFSVPDYSPLNTGESDIDIDMAYALIYPQSVTLYQVDDQIYEPQEVATTNLFNTFLDALDGSYCTYSAFGEKGDNPDIDAVYPNPQPGGYKGKLQCGVYKPTNVISASYGQAEADLPVAYTKRQCNEFLKLGLQGHSILFASGDYGVASGDYGVASFHGDGSANGCLGPEGKIFNPQYPSNCPYVTSVGGTMLYADQTVNDAESVMHANLGGTAANFSSSGGFSNYFPQPLYQRKAVEKYFKKAKLTYPYYSEFEVNLNKTKGLYNRIGRAYPDVSANGALFPAYTNGALHHFYGASLASPLFASVLNLINEERLARGKRPVGFVNPVLYAHPEVLNDITNGTSAGCDSDGFSAIPGWDPVTGLGTPNYPKLKNLFLSLP</sequence>
<dbReference type="PANTHER" id="PTHR14218">
    <property type="entry name" value="PROTEASE S8 TRIPEPTIDYL PEPTIDASE I CLN2"/>
    <property type="match status" value="1"/>
</dbReference>
<feature type="binding site" evidence="9">
    <location>
        <position position="649"/>
    </location>
    <ligand>
        <name>Ca(2+)</name>
        <dbReference type="ChEBI" id="CHEBI:29108"/>
    </ligand>
</feature>
<keyword evidence="5 9" id="KW-0378">Hydrolase</keyword>
<dbReference type="GO" id="GO:0004252">
    <property type="term" value="F:serine-type endopeptidase activity"/>
    <property type="evidence" value="ECO:0007669"/>
    <property type="project" value="UniProtKB-UniRule"/>
</dbReference>
<reference evidence="12" key="1">
    <citation type="journal article" date="2014" name="Nat. Commun.">
        <title>Multiple recent horizontal transfers of a large genomic region in cheese making fungi.</title>
        <authorList>
            <person name="Cheeseman K."/>
            <person name="Ropars J."/>
            <person name="Renault P."/>
            <person name="Dupont J."/>
            <person name="Gouzy J."/>
            <person name="Branca A."/>
            <person name="Abraham A.L."/>
            <person name="Ceppi M."/>
            <person name="Conseiller E."/>
            <person name="Debuchy R."/>
            <person name="Malagnac F."/>
            <person name="Goarin A."/>
            <person name="Silar P."/>
            <person name="Lacoste S."/>
            <person name="Sallet E."/>
            <person name="Bensimon A."/>
            <person name="Giraud T."/>
            <person name="Brygoo Y."/>
        </authorList>
    </citation>
    <scope>NUCLEOTIDE SEQUENCE [LARGE SCALE GENOMIC DNA]</scope>
    <source>
        <strain evidence="12">FM164</strain>
    </source>
</reference>
<dbReference type="InterPro" id="IPR030400">
    <property type="entry name" value="Sedolisin_dom"/>
</dbReference>
<gene>
    <name evidence="12" type="primary">aorO</name>
    <name evidence="12" type="ORF">PROQFM164_S01g001607</name>
</gene>
<protein>
    <submittedName>
        <fullName evidence="12">Aorsin</fullName>
    </submittedName>
</protein>
<dbReference type="OrthoDB" id="409122at2759"/>
<feature type="active site" description="Charge relay system" evidence="9">
    <location>
        <position position="310"/>
    </location>
</feature>
<dbReference type="GO" id="GO:0006508">
    <property type="term" value="P:proteolysis"/>
    <property type="evidence" value="ECO:0007669"/>
    <property type="project" value="UniProtKB-KW"/>
</dbReference>
<evidence type="ECO:0000259" key="11">
    <source>
        <dbReference type="PROSITE" id="PS51695"/>
    </source>
</evidence>
<dbReference type="Gene3D" id="3.40.50.200">
    <property type="entry name" value="Peptidase S8/S53 domain"/>
    <property type="match status" value="1"/>
</dbReference>
<evidence type="ECO:0000256" key="4">
    <source>
        <dbReference type="ARBA" id="ARBA00022729"/>
    </source>
</evidence>
<dbReference type="CDD" id="cd04056">
    <property type="entry name" value="Peptidases_S53"/>
    <property type="match status" value="1"/>
</dbReference>
<dbReference type="Pfam" id="PF09286">
    <property type="entry name" value="Pro-kuma_activ"/>
    <property type="match status" value="1"/>
</dbReference>
<keyword evidence="13" id="KW-1185">Reference proteome</keyword>
<dbReference type="EMBL" id="HG792015">
    <property type="protein sequence ID" value="CDM27796.1"/>
    <property type="molecule type" value="Genomic_DNA"/>
</dbReference>
<dbReference type="SUPFAM" id="SSF52743">
    <property type="entry name" value="Subtilisin-like"/>
    <property type="match status" value="1"/>
</dbReference>
<dbReference type="SUPFAM" id="SSF54897">
    <property type="entry name" value="Protease propeptides/inhibitors"/>
    <property type="match status" value="1"/>
</dbReference>
<keyword evidence="8" id="KW-0865">Zymogen</keyword>
<evidence type="ECO:0000256" key="5">
    <source>
        <dbReference type="ARBA" id="ARBA00022801"/>
    </source>
</evidence>
<evidence type="ECO:0000256" key="6">
    <source>
        <dbReference type="ARBA" id="ARBA00022825"/>
    </source>
</evidence>
<organism evidence="12 13">
    <name type="scientific">Penicillium roqueforti (strain FM164)</name>
    <dbReference type="NCBI Taxonomy" id="1365484"/>
    <lineage>
        <taxon>Eukaryota</taxon>
        <taxon>Fungi</taxon>
        <taxon>Dikarya</taxon>
        <taxon>Ascomycota</taxon>
        <taxon>Pezizomycotina</taxon>
        <taxon>Eurotiomycetes</taxon>
        <taxon>Eurotiomycetidae</taxon>
        <taxon>Eurotiales</taxon>
        <taxon>Aspergillaceae</taxon>
        <taxon>Penicillium</taxon>
    </lineage>
</organism>
<proteinExistence type="predicted"/>
<feature type="signal peptide" evidence="10">
    <location>
        <begin position="1"/>
        <end position="18"/>
    </location>
</feature>
<keyword evidence="3 9" id="KW-0479">Metal-binding</keyword>
<keyword evidence="2 9" id="KW-0645">Protease</keyword>
<feature type="active site" description="Charge relay system" evidence="9">
    <location>
        <position position="589"/>
    </location>
</feature>
<keyword evidence="6 9" id="KW-0720">Serine protease</keyword>
<dbReference type="InterPro" id="IPR036852">
    <property type="entry name" value="Peptidase_S8/S53_dom_sf"/>
</dbReference>
<name>W6PVK3_PENRF</name>
<comment type="subcellular location">
    <subcellularLocation>
        <location evidence="1">Secreted</location>
        <location evidence="1">Extracellular space</location>
    </subcellularLocation>
</comment>
<dbReference type="InterPro" id="IPR050819">
    <property type="entry name" value="Tripeptidyl-peptidase_I"/>
</dbReference>
<dbReference type="GO" id="GO:0008240">
    <property type="term" value="F:tripeptidyl-peptidase activity"/>
    <property type="evidence" value="ECO:0007669"/>
    <property type="project" value="TreeGrafter"/>
</dbReference>
<dbReference type="InterPro" id="IPR015366">
    <property type="entry name" value="S53_propep"/>
</dbReference>
<evidence type="ECO:0000256" key="10">
    <source>
        <dbReference type="SAM" id="SignalP"/>
    </source>
</evidence>
<feature type="binding site" evidence="9">
    <location>
        <position position="631"/>
    </location>
    <ligand>
        <name>Ca(2+)</name>
        <dbReference type="ChEBI" id="CHEBI:29108"/>
    </ligand>
</feature>
<evidence type="ECO:0000313" key="13">
    <source>
        <dbReference type="Proteomes" id="UP000030686"/>
    </source>
</evidence>
<dbReference type="PANTHER" id="PTHR14218:SF19">
    <property type="entry name" value="SERINE PROTEASE AORO, PUTATIVE (AFU_ORTHOLOGUE AFUA_6G10250)-RELATED"/>
    <property type="match status" value="1"/>
</dbReference>
<dbReference type="STRING" id="1365484.W6PVK3"/>
<evidence type="ECO:0000256" key="2">
    <source>
        <dbReference type="ARBA" id="ARBA00022670"/>
    </source>
</evidence>
<dbReference type="SMART" id="SM00944">
    <property type="entry name" value="Pro-kuma_activ"/>
    <property type="match status" value="1"/>
</dbReference>
<keyword evidence="7 9" id="KW-0106">Calcium</keyword>
<dbReference type="OMA" id="EFYEHEH"/>
<evidence type="ECO:0000313" key="12">
    <source>
        <dbReference type="EMBL" id="CDM27796.1"/>
    </source>
</evidence>
<dbReference type="GO" id="GO:0005576">
    <property type="term" value="C:extracellular region"/>
    <property type="evidence" value="ECO:0007669"/>
    <property type="project" value="UniProtKB-SubCell"/>
</dbReference>
<dbReference type="AlphaFoldDB" id="W6PVK3"/>
<evidence type="ECO:0000256" key="7">
    <source>
        <dbReference type="ARBA" id="ARBA00022837"/>
    </source>
</evidence>
<evidence type="ECO:0000256" key="8">
    <source>
        <dbReference type="ARBA" id="ARBA00023145"/>
    </source>
</evidence>
<feature type="binding site" evidence="9">
    <location>
        <position position="630"/>
    </location>
    <ligand>
        <name>Ca(2+)</name>
        <dbReference type="ChEBI" id="CHEBI:29108"/>
    </ligand>
</feature>
<feature type="binding site" evidence="9">
    <location>
        <position position="651"/>
    </location>
    <ligand>
        <name>Ca(2+)</name>
        <dbReference type="ChEBI" id="CHEBI:29108"/>
    </ligand>
</feature>
<evidence type="ECO:0000256" key="1">
    <source>
        <dbReference type="ARBA" id="ARBA00004239"/>
    </source>
</evidence>
<dbReference type="Proteomes" id="UP000030686">
    <property type="component" value="Unassembled WGS sequence"/>
</dbReference>
<dbReference type="PROSITE" id="PS51695">
    <property type="entry name" value="SEDOLISIN"/>
    <property type="match status" value="1"/>
</dbReference>
<comment type="cofactor">
    <cofactor evidence="9">
        <name>Ca(2+)</name>
        <dbReference type="ChEBI" id="CHEBI:29108"/>
    </cofactor>
    <text evidence="9">Binds 1 Ca(2+) ion per subunit.</text>
</comment>
<feature type="chain" id="PRO_5004879434" evidence="10">
    <location>
        <begin position="19"/>
        <end position="672"/>
    </location>
</feature>
<feature type="domain" description="Peptidase S53" evidence="11">
    <location>
        <begin position="229"/>
        <end position="671"/>
    </location>
</feature>
<evidence type="ECO:0000256" key="9">
    <source>
        <dbReference type="PROSITE-ProRule" id="PRU01032"/>
    </source>
</evidence>
<feature type="active site" description="Charge relay system" evidence="9">
    <location>
        <position position="306"/>
    </location>
</feature>
<accession>W6PVK3</accession>
<evidence type="ECO:0000256" key="3">
    <source>
        <dbReference type="ARBA" id="ARBA00022723"/>
    </source>
</evidence>
<dbReference type="CDD" id="cd11377">
    <property type="entry name" value="Pro-peptidase_S53"/>
    <property type="match status" value="1"/>
</dbReference>